<dbReference type="SUPFAM" id="SSF52833">
    <property type="entry name" value="Thioredoxin-like"/>
    <property type="match status" value="1"/>
</dbReference>
<keyword evidence="4" id="KW-1015">Disulfide bond</keyword>
<dbReference type="PANTHER" id="PTHR13887">
    <property type="entry name" value="GLUTATHIONE S-TRANSFERASE KAPPA"/>
    <property type="match status" value="1"/>
</dbReference>
<evidence type="ECO:0000256" key="2">
    <source>
        <dbReference type="ARBA" id="ARBA00022729"/>
    </source>
</evidence>
<evidence type="ECO:0000256" key="3">
    <source>
        <dbReference type="ARBA" id="ARBA00023002"/>
    </source>
</evidence>
<keyword evidence="2" id="KW-0732">Signal</keyword>
<dbReference type="InterPro" id="IPR013766">
    <property type="entry name" value="Thioredoxin_domain"/>
</dbReference>
<dbReference type="Pfam" id="PF13462">
    <property type="entry name" value="Thioredoxin_4"/>
    <property type="match status" value="1"/>
</dbReference>
<protein>
    <submittedName>
        <fullName evidence="8">Disulfide bond formation protein DsbA</fullName>
    </submittedName>
</protein>
<dbReference type="GO" id="GO:0016491">
    <property type="term" value="F:oxidoreductase activity"/>
    <property type="evidence" value="ECO:0007669"/>
    <property type="project" value="UniProtKB-KW"/>
</dbReference>
<evidence type="ECO:0000256" key="4">
    <source>
        <dbReference type="ARBA" id="ARBA00023157"/>
    </source>
</evidence>
<dbReference type="Proteomes" id="UP000228528">
    <property type="component" value="Unassembled WGS sequence"/>
</dbReference>
<feature type="domain" description="Thioredoxin" evidence="7">
    <location>
        <begin position="27"/>
        <end position="212"/>
    </location>
</feature>
<sequence length="229" mass="25046">MKDKSSILFVLLPVVAVVILAVVAVVVSRGPAVPQEEALLVRADDHVKGSAGAPVTIIEFADFQCPGCAGFAPLVSQLQQQYGEDLRVVFRHFPLTSIHQNAIVAAQAAEAASMQGKFWEMHDKLFTGQQTWAALQDPLTVFRQYAEELELHMDTFEKDYASTEVQDRIRTDLRMAQSFGLTGTPTFFVNGEQIETPSDYASFSAIIDKALGGDQAAVEVPVFQVKEAN</sequence>
<reference evidence="9" key="1">
    <citation type="submission" date="2017-09" db="EMBL/GenBank/DDBJ databases">
        <title>Depth-based differentiation of microbial function through sediment-hosted aquifers and enrichment of novel symbionts in the deep terrestrial subsurface.</title>
        <authorList>
            <person name="Probst A.J."/>
            <person name="Ladd B."/>
            <person name="Jarett J.K."/>
            <person name="Geller-Mcgrath D.E."/>
            <person name="Sieber C.M.K."/>
            <person name="Emerson J.B."/>
            <person name="Anantharaman K."/>
            <person name="Thomas B.C."/>
            <person name="Malmstrom R."/>
            <person name="Stieglmeier M."/>
            <person name="Klingl A."/>
            <person name="Woyke T."/>
            <person name="Ryan C.M."/>
            <person name="Banfield J.F."/>
        </authorList>
    </citation>
    <scope>NUCLEOTIDE SEQUENCE [LARGE SCALE GENOMIC DNA]</scope>
</reference>
<feature type="transmembrane region" description="Helical" evidence="6">
    <location>
        <begin position="7"/>
        <end position="27"/>
    </location>
</feature>
<evidence type="ECO:0000313" key="8">
    <source>
        <dbReference type="EMBL" id="PIR77887.1"/>
    </source>
</evidence>
<accession>A0A2M6P2H1</accession>
<gene>
    <name evidence="8" type="ORF">COU30_00040</name>
</gene>
<proteinExistence type="inferred from homology"/>
<dbReference type="InterPro" id="IPR012336">
    <property type="entry name" value="Thioredoxin-like_fold"/>
</dbReference>
<name>A0A2M6P2H1_9BACT</name>
<evidence type="ECO:0000256" key="5">
    <source>
        <dbReference type="ARBA" id="ARBA00023284"/>
    </source>
</evidence>
<dbReference type="Gene3D" id="3.40.30.10">
    <property type="entry name" value="Glutaredoxin"/>
    <property type="match status" value="1"/>
</dbReference>
<evidence type="ECO:0000313" key="9">
    <source>
        <dbReference type="Proteomes" id="UP000228528"/>
    </source>
</evidence>
<comment type="similarity">
    <text evidence="1">Belongs to the thioredoxin family. DsbA subfamily.</text>
</comment>
<dbReference type="InterPro" id="IPR036249">
    <property type="entry name" value="Thioredoxin-like_sf"/>
</dbReference>
<keyword evidence="6" id="KW-0472">Membrane</keyword>
<dbReference type="PROSITE" id="PS51352">
    <property type="entry name" value="THIOREDOXIN_2"/>
    <property type="match status" value="1"/>
</dbReference>
<comment type="caution">
    <text evidence="8">The sequence shown here is derived from an EMBL/GenBank/DDBJ whole genome shotgun (WGS) entry which is preliminary data.</text>
</comment>
<keyword evidence="5" id="KW-0676">Redox-active center</keyword>
<organism evidence="8 9">
    <name type="scientific">Candidatus Magasanikbacteria bacterium CG10_big_fil_rev_8_21_14_0_10_38_6</name>
    <dbReference type="NCBI Taxonomy" id="1974647"/>
    <lineage>
        <taxon>Bacteria</taxon>
        <taxon>Candidatus Magasanikiibacteriota</taxon>
    </lineage>
</organism>
<keyword evidence="6" id="KW-1133">Transmembrane helix</keyword>
<keyword evidence="3" id="KW-0560">Oxidoreductase</keyword>
<dbReference type="AlphaFoldDB" id="A0A2M6P2H1"/>
<dbReference type="PANTHER" id="PTHR13887:SF14">
    <property type="entry name" value="DISULFIDE BOND FORMATION PROTEIN D"/>
    <property type="match status" value="1"/>
</dbReference>
<evidence type="ECO:0000256" key="6">
    <source>
        <dbReference type="SAM" id="Phobius"/>
    </source>
</evidence>
<keyword evidence="6" id="KW-0812">Transmembrane</keyword>
<evidence type="ECO:0000256" key="1">
    <source>
        <dbReference type="ARBA" id="ARBA00005791"/>
    </source>
</evidence>
<evidence type="ECO:0000259" key="7">
    <source>
        <dbReference type="PROSITE" id="PS51352"/>
    </source>
</evidence>
<dbReference type="EMBL" id="PFBW01000001">
    <property type="protein sequence ID" value="PIR77887.1"/>
    <property type="molecule type" value="Genomic_DNA"/>
</dbReference>